<proteinExistence type="predicted"/>
<dbReference type="Gene3D" id="3.40.50.12580">
    <property type="match status" value="1"/>
</dbReference>
<dbReference type="GO" id="GO:0000271">
    <property type="term" value="P:polysaccharide biosynthetic process"/>
    <property type="evidence" value="ECO:0007669"/>
    <property type="project" value="InterPro"/>
</dbReference>
<evidence type="ECO:0008006" key="2">
    <source>
        <dbReference type="Google" id="ProtNLM"/>
    </source>
</evidence>
<dbReference type="EMBL" id="LR721750">
    <property type="protein sequence ID" value="VVV02873.1"/>
    <property type="molecule type" value="Genomic_DNA"/>
</dbReference>
<name>A0A5Q4YYY6_9GAMM</name>
<dbReference type="AlphaFoldDB" id="A0A5Q4YYY6"/>
<evidence type="ECO:0000313" key="1">
    <source>
        <dbReference type="EMBL" id="VVV02873.1"/>
    </source>
</evidence>
<gene>
    <name evidence="1" type="ORF">AW0309160_00198</name>
</gene>
<accession>A0A5Q4YYY6</accession>
<reference evidence="1" key="1">
    <citation type="submission" date="2019-09" db="EMBL/GenBank/DDBJ databases">
        <authorList>
            <person name="Hjerde E."/>
        </authorList>
    </citation>
    <scope>NUCLEOTIDE SEQUENCE</scope>
    <source>
        <strain evidence="1">06/09/160</strain>
    </source>
</reference>
<dbReference type="Pfam" id="PF05159">
    <property type="entry name" value="Capsule_synth"/>
    <property type="match status" value="1"/>
</dbReference>
<dbReference type="InterPro" id="IPR043148">
    <property type="entry name" value="TagF_C"/>
</dbReference>
<protein>
    <recommendedName>
        <fullName evidence="2">Capsule polysaccharide biosynthesis protein</fullName>
    </recommendedName>
</protein>
<organism evidence="1">
    <name type="scientific">Aliivibrio wodanis</name>
    <dbReference type="NCBI Taxonomy" id="80852"/>
    <lineage>
        <taxon>Bacteria</taxon>
        <taxon>Pseudomonadati</taxon>
        <taxon>Pseudomonadota</taxon>
        <taxon>Gammaproteobacteria</taxon>
        <taxon>Vibrionales</taxon>
        <taxon>Vibrionaceae</taxon>
        <taxon>Aliivibrio</taxon>
    </lineage>
</organism>
<sequence length="474" mass="55382">MIIISDDFHINERNFKALFDYFDEKKINSFTFADEWKSNPICGRVGNYRSCAKDIRMSNYVSIIEQAIDNKNRDELYSFKYKSIELWPLVKSELSAFTISESYNNDVTYPYNSDGLFDFHYKHYVDDLILAYSVACYWIDVFKSKESDIWKCKAAFVFSGSYIYTKVLLTMLKKSPVRAYVIESTFMGISFYCDEQYEHLSNNYLHQYENRRNKAIAEAGSTILIKDENDKLDYLRSRSLNKFMAMNNKNVNQPRPDSIPRFNDITKKSVLLVCQVVNDFSILESEKVVNSIEHYKSIILEVLHNTDYNMVIKTHPWERKKIHLYNSMTLNKIDEFILGLDDCYKGRIYINDDVNIYHLFSNIDHILTYCSQSGIEAALYGKKVIVNDECSYAKCGFTKSYSDISDIPDLLEGSGDLNIDEFSDFLDFFVAYDYMCIFNERQSSNKLNMLLSSPAKLAEYHRAINETSISPFYN</sequence>
<dbReference type="GO" id="GO:0015774">
    <property type="term" value="P:polysaccharide transport"/>
    <property type="evidence" value="ECO:0007669"/>
    <property type="project" value="InterPro"/>
</dbReference>
<dbReference type="InterPro" id="IPR007833">
    <property type="entry name" value="Capsule_polysaccharide_synth"/>
</dbReference>